<dbReference type="RefSeq" id="WP_281752276.1">
    <property type="nucleotide sequence ID" value="NZ_BRVP01000003.1"/>
</dbReference>
<dbReference type="Proteomes" id="UP001143545">
    <property type="component" value="Unassembled WGS sequence"/>
</dbReference>
<protein>
    <recommendedName>
        <fullName evidence="2">Outer membrane protein beta-barrel domain-containing protein</fullName>
    </recommendedName>
</protein>
<organism evidence="3 4">
    <name type="scientific">Neptunitalea chrysea</name>
    <dbReference type="NCBI Taxonomy" id="1647581"/>
    <lineage>
        <taxon>Bacteria</taxon>
        <taxon>Pseudomonadati</taxon>
        <taxon>Bacteroidota</taxon>
        <taxon>Flavobacteriia</taxon>
        <taxon>Flavobacteriales</taxon>
        <taxon>Flavobacteriaceae</taxon>
        <taxon>Neptunitalea</taxon>
    </lineage>
</organism>
<gene>
    <name evidence="3" type="ORF">NBRC110019_06270</name>
</gene>
<feature type="chain" id="PRO_5040980852" description="Outer membrane protein beta-barrel domain-containing protein" evidence="1">
    <location>
        <begin position="23"/>
        <end position="223"/>
    </location>
</feature>
<proteinExistence type="predicted"/>
<dbReference type="AlphaFoldDB" id="A0A9W6B329"/>
<dbReference type="EMBL" id="BRVP01000003">
    <property type="protein sequence ID" value="GLB51588.1"/>
    <property type="molecule type" value="Genomic_DNA"/>
</dbReference>
<comment type="caution">
    <text evidence="3">The sequence shown here is derived from an EMBL/GenBank/DDBJ whole genome shotgun (WGS) entry which is preliminary data.</text>
</comment>
<evidence type="ECO:0000256" key="1">
    <source>
        <dbReference type="SAM" id="SignalP"/>
    </source>
</evidence>
<feature type="signal peptide" evidence="1">
    <location>
        <begin position="1"/>
        <end position="22"/>
    </location>
</feature>
<reference evidence="3" key="1">
    <citation type="submission" date="2022-07" db="EMBL/GenBank/DDBJ databases">
        <title>Taxonomy of Novel Oxalotrophic and Methylotrophic Bacteria.</title>
        <authorList>
            <person name="Sahin N."/>
            <person name="Tani A."/>
        </authorList>
    </citation>
    <scope>NUCLEOTIDE SEQUENCE</scope>
    <source>
        <strain evidence="3">AM327</strain>
    </source>
</reference>
<sequence length="223" mass="24664">MKLPLLFCCIALGLVGTLKSNAQNGFNFGVLAGANYASYEYVGDKEIYAEYDSGFGYYIGGFVSIPIGVKLTFAPELLFSYQTAKADGDIDDLLALMDLTIPFNLEGDVNLDATEKIIMLPLMFRMKVTKFDFALGPQISYSLSRKLNGNAEIFGFDLDLDDVDVADLYDEKDSDNFGLNMNIDAGYYITEHLKIGARYSYGVLVRDEMRTSVVQLGLSYGIL</sequence>
<evidence type="ECO:0000259" key="2">
    <source>
        <dbReference type="Pfam" id="PF13568"/>
    </source>
</evidence>
<feature type="domain" description="Outer membrane protein beta-barrel" evidence="2">
    <location>
        <begin position="21"/>
        <end position="202"/>
    </location>
</feature>
<accession>A0A9W6B329</accession>
<dbReference type="Pfam" id="PF13568">
    <property type="entry name" value="OMP_b-brl_2"/>
    <property type="match status" value="1"/>
</dbReference>
<evidence type="ECO:0000313" key="4">
    <source>
        <dbReference type="Proteomes" id="UP001143545"/>
    </source>
</evidence>
<dbReference type="InterPro" id="IPR025665">
    <property type="entry name" value="Beta-barrel_OMP_2"/>
</dbReference>
<keyword evidence="1" id="KW-0732">Signal</keyword>
<name>A0A9W6B329_9FLAO</name>
<evidence type="ECO:0000313" key="3">
    <source>
        <dbReference type="EMBL" id="GLB51588.1"/>
    </source>
</evidence>
<keyword evidence="4" id="KW-1185">Reference proteome</keyword>